<dbReference type="RefSeq" id="WP_058393386.1">
    <property type="nucleotide sequence ID" value="NZ_UGGT01000002.1"/>
</dbReference>
<dbReference type="InterPro" id="IPR011010">
    <property type="entry name" value="DNA_brk_join_enz"/>
</dbReference>
<evidence type="ECO:0000256" key="1">
    <source>
        <dbReference type="ARBA" id="ARBA00022908"/>
    </source>
</evidence>
<dbReference type="GO" id="GO:0015074">
    <property type="term" value="P:DNA integration"/>
    <property type="evidence" value="ECO:0007669"/>
    <property type="project" value="UniProtKB-KW"/>
</dbReference>
<evidence type="ECO:0000313" key="5">
    <source>
        <dbReference type="EMBL" id="STO91524.1"/>
    </source>
</evidence>
<dbReference type="EMBL" id="UGGT01000005">
    <property type="protein sequence ID" value="STO91769.1"/>
    <property type="molecule type" value="Genomic_DNA"/>
</dbReference>
<organism evidence="6 7">
    <name type="scientific">Fluoribacter dumoffii</name>
    <dbReference type="NCBI Taxonomy" id="463"/>
    <lineage>
        <taxon>Bacteria</taxon>
        <taxon>Pseudomonadati</taxon>
        <taxon>Pseudomonadota</taxon>
        <taxon>Gammaproteobacteria</taxon>
        <taxon>Legionellales</taxon>
        <taxon>Legionellaceae</taxon>
        <taxon>Fluoribacter</taxon>
    </lineage>
</organism>
<protein>
    <submittedName>
        <fullName evidence="6">Tyrosine recombinase XerD</fullName>
    </submittedName>
</protein>
<dbReference type="SUPFAM" id="SSF56349">
    <property type="entry name" value="DNA breaking-rejoining enzymes"/>
    <property type="match status" value="1"/>
</dbReference>
<dbReference type="Pfam" id="PF00589">
    <property type="entry name" value="Phage_integrase"/>
    <property type="match status" value="1"/>
</dbReference>
<dbReference type="OrthoDB" id="305957at2"/>
<dbReference type="PANTHER" id="PTHR30349:SF90">
    <property type="entry name" value="TYROSINE RECOMBINASE XERD"/>
    <property type="match status" value="1"/>
</dbReference>
<dbReference type="EMBL" id="UGGT01000002">
    <property type="protein sequence ID" value="STO91524.1"/>
    <property type="molecule type" value="Genomic_DNA"/>
</dbReference>
<dbReference type="PROSITE" id="PS51898">
    <property type="entry name" value="TYR_RECOMBINASE"/>
    <property type="match status" value="1"/>
</dbReference>
<keyword evidence="1" id="KW-0229">DNA integration</keyword>
<dbReference type="Proteomes" id="UP000254554">
    <property type="component" value="Unassembled WGS sequence"/>
</dbReference>
<dbReference type="EMBL" id="UGGT01000002">
    <property type="protein sequence ID" value="STO91405.1"/>
    <property type="molecule type" value="Genomic_DNA"/>
</dbReference>
<accession>A0A377IUA3</accession>
<dbReference type="InterPro" id="IPR050090">
    <property type="entry name" value="Tyrosine_recombinase_XerCD"/>
</dbReference>
<evidence type="ECO:0000313" key="4">
    <source>
        <dbReference type="EMBL" id="STO91405.1"/>
    </source>
</evidence>
<dbReference type="InterPro" id="IPR013762">
    <property type="entry name" value="Integrase-like_cat_sf"/>
</dbReference>
<gene>
    <name evidence="6" type="primary">xerD_5</name>
    <name evidence="4" type="synonym">xerD_1</name>
    <name evidence="5" type="synonym">xerD_3</name>
    <name evidence="4" type="ORF">NCTC11370_03383</name>
    <name evidence="5" type="ORF">NCTC11370_03502</name>
    <name evidence="6" type="ORF">NCTC11370_03747</name>
</gene>
<feature type="domain" description="Tyr recombinase" evidence="3">
    <location>
        <begin position="5"/>
        <end position="190"/>
    </location>
</feature>
<dbReference type="AlphaFoldDB" id="A0A377IUA3"/>
<evidence type="ECO:0000256" key="2">
    <source>
        <dbReference type="ARBA" id="ARBA00023172"/>
    </source>
</evidence>
<keyword evidence="2" id="KW-0233">DNA recombination</keyword>
<dbReference type="CDD" id="cd00397">
    <property type="entry name" value="DNA_BRE_C"/>
    <property type="match status" value="1"/>
</dbReference>
<evidence type="ECO:0000313" key="7">
    <source>
        <dbReference type="Proteomes" id="UP000254554"/>
    </source>
</evidence>
<name>A0A377IUA3_9GAMM</name>
<dbReference type="PANTHER" id="PTHR30349">
    <property type="entry name" value="PHAGE INTEGRASE-RELATED"/>
    <property type="match status" value="1"/>
</dbReference>
<dbReference type="InterPro" id="IPR002104">
    <property type="entry name" value="Integrase_catalytic"/>
</dbReference>
<dbReference type="GO" id="GO:0006310">
    <property type="term" value="P:DNA recombination"/>
    <property type="evidence" value="ECO:0007669"/>
    <property type="project" value="UniProtKB-KW"/>
</dbReference>
<reference evidence="6 7" key="1">
    <citation type="submission" date="2018-06" db="EMBL/GenBank/DDBJ databases">
        <authorList>
            <consortium name="Pathogen Informatics"/>
            <person name="Doyle S."/>
        </authorList>
    </citation>
    <scope>NUCLEOTIDE SEQUENCE [LARGE SCALE GENOMIC DNA]</scope>
    <source>
        <strain evidence="6 7">NCTC11370</strain>
    </source>
</reference>
<evidence type="ECO:0000313" key="6">
    <source>
        <dbReference type="EMBL" id="STO91769.1"/>
    </source>
</evidence>
<sequence>MENKSKAKILSVAEFERLLAITRKGSFPVRNVAILYCSFGLGLKVKEISSLTIDDISDAQNRLREEVHFKRSTGNGVKIHRVYLTNKKVFNALMEHLEDMKDVARNRPFFQSQRKKEFTPNTLQKLFRKLYDDAGLSEASSHSGRRTFITRLLEHGISVKAVSSLAGHSNISTTAIYAKDNLDCLRNIANLAVL</sequence>
<dbReference type="Gene3D" id="1.10.443.10">
    <property type="entry name" value="Intergrase catalytic core"/>
    <property type="match status" value="1"/>
</dbReference>
<keyword evidence="7" id="KW-1185">Reference proteome</keyword>
<dbReference type="GO" id="GO:0003677">
    <property type="term" value="F:DNA binding"/>
    <property type="evidence" value="ECO:0007669"/>
    <property type="project" value="InterPro"/>
</dbReference>
<evidence type="ECO:0000259" key="3">
    <source>
        <dbReference type="PROSITE" id="PS51898"/>
    </source>
</evidence>
<proteinExistence type="predicted"/>